<evidence type="ECO:0000259" key="2">
    <source>
        <dbReference type="Pfam" id="PF02517"/>
    </source>
</evidence>
<keyword evidence="4" id="KW-1185">Reference proteome</keyword>
<proteinExistence type="predicted"/>
<evidence type="ECO:0000256" key="1">
    <source>
        <dbReference type="SAM" id="Phobius"/>
    </source>
</evidence>
<comment type="caution">
    <text evidence="3">The sequence shown here is derived from an EMBL/GenBank/DDBJ whole genome shotgun (WGS) entry which is preliminary data.</text>
</comment>
<gene>
    <name evidence="3" type="ORF">JOM49_005934</name>
</gene>
<keyword evidence="1" id="KW-0812">Transmembrane</keyword>
<protein>
    <submittedName>
        <fullName evidence="3">Membrane protease YdiL (CAAX protease family)</fullName>
    </submittedName>
</protein>
<evidence type="ECO:0000313" key="4">
    <source>
        <dbReference type="Proteomes" id="UP000741013"/>
    </source>
</evidence>
<feature type="transmembrane region" description="Helical" evidence="1">
    <location>
        <begin position="65"/>
        <end position="86"/>
    </location>
</feature>
<keyword evidence="1" id="KW-1133">Transmembrane helix</keyword>
<accession>A0ABS4PYL9</accession>
<keyword evidence="3" id="KW-0378">Hydrolase</keyword>
<dbReference type="GO" id="GO:0008233">
    <property type="term" value="F:peptidase activity"/>
    <property type="evidence" value="ECO:0007669"/>
    <property type="project" value="UniProtKB-KW"/>
</dbReference>
<dbReference type="GO" id="GO:0006508">
    <property type="term" value="P:proteolysis"/>
    <property type="evidence" value="ECO:0007669"/>
    <property type="project" value="UniProtKB-KW"/>
</dbReference>
<dbReference type="RefSeq" id="WP_308158916.1">
    <property type="nucleotide sequence ID" value="NZ_JAGGMS010000001.1"/>
</dbReference>
<dbReference type="EMBL" id="JAGGMS010000001">
    <property type="protein sequence ID" value="MBP2184408.1"/>
    <property type="molecule type" value="Genomic_DNA"/>
</dbReference>
<reference evidence="3 4" key="1">
    <citation type="submission" date="2021-03" db="EMBL/GenBank/DDBJ databases">
        <title>Sequencing the genomes of 1000 actinobacteria strains.</title>
        <authorList>
            <person name="Klenk H.-P."/>
        </authorList>
    </citation>
    <scope>NUCLEOTIDE SEQUENCE [LARGE SCALE GENOMIC DNA]</scope>
    <source>
        <strain evidence="3 4">DSM 45510</strain>
    </source>
</reference>
<keyword evidence="1" id="KW-0472">Membrane</keyword>
<sequence>MLSGKAENALLASVTAVGGALLRRALAGQPASPAFYRRTTAVAAVWLGGSLLGARPRLEYSNRGALRSAVVASGAFAAFATGALVIRRIPALDRAVGGVLTFATTASSPAVLVVTLANGAAEELFFRGTWFERFHPAQAVAGSTVVYVATTAATGNPALVLAAVVMGTLFGVRRHRTGGVLEPLLTHLFWSILMVQVLPHVHGAHRDPEPGR</sequence>
<name>A0ABS4PYL9_9PSEU</name>
<feature type="transmembrane region" description="Helical" evidence="1">
    <location>
        <begin position="139"/>
        <end position="172"/>
    </location>
</feature>
<keyword evidence="3" id="KW-0645">Protease</keyword>
<organism evidence="3 4">
    <name type="scientific">Amycolatopsis magusensis</name>
    <dbReference type="NCBI Taxonomy" id="882444"/>
    <lineage>
        <taxon>Bacteria</taxon>
        <taxon>Bacillati</taxon>
        <taxon>Actinomycetota</taxon>
        <taxon>Actinomycetes</taxon>
        <taxon>Pseudonocardiales</taxon>
        <taxon>Pseudonocardiaceae</taxon>
        <taxon>Amycolatopsis</taxon>
    </lineage>
</organism>
<evidence type="ECO:0000313" key="3">
    <source>
        <dbReference type="EMBL" id="MBP2184408.1"/>
    </source>
</evidence>
<dbReference type="InterPro" id="IPR003675">
    <property type="entry name" value="Rce1/LyrA-like_dom"/>
</dbReference>
<dbReference type="Proteomes" id="UP000741013">
    <property type="component" value="Unassembled WGS sequence"/>
</dbReference>
<feature type="domain" description="CAAX prenyl protease 2/Lysostaphin resistance protein A-like" evidence="2">
    <location>
        <begin position="109"/>
        <end position="192"/>
    </location>
</feature>
<feature type="transmembrane region" description="Helical" evidence="1">
    <location>
        <begin position="98"/>
        <end position="119"/>
    </location>
</feature>
<dbReference type="Pfam" id="PF02517">
    <property type="entry name" value="Rce1-like"/>
    <property type="match status" value="1"/>
</dbReference>